<protein>
    <submittedName>
        <fullName evidence="2">HupE / UreJ protein</fullName>
    </submittedName>
</protein>
<feature type="transmembrane region" description="Helical" evidence="1">
    <location>
        <begin position="101"/>
        <end position="122"/>
    </location>
</feature>
<dbReference type="OrthoDB" id="9808870at2"/>
<feature type="transmembrane region" description="Helical" evidence="1">
    <location>
        <begin position="173"/>
        <end position="190"/>
    </location>
</feature>
<dbReference type="InterPro" id="IPR032809">
    <property type="entry name" value="Put_HupE_UreJ"/>
</dbReference>
<feature type="transmembrane region" description="Helical" evidence="1">
    <location>
        <begin position="43"/>
        <end position="65"/>
    </location>
</feature>
<accession>A0A1X7JCV9</accession>
<dbReference type="Proteomes" id="UP000193804">
    <property type="component" value="Unassembled WGS sequence"/>
</dbReference>
<dbReference type="STRING" id="1028.SAMN05661096_01505"/>
<dbReference type="RefSeq" id="WP_085516431.1">
    <property type="nucleotide sequence ID" value="NZ_FXAW01000002.1"/>
</dbReference>
<dbReference type="Pfam" id="PF13795">
    <property type="entry name" value="HupE_UreJ_2"/>
    <property type="match status" value="1"/>
</dbReference>
<reference evidence="3" key="1">
    <citation type="submission" date="2017-04" db="EMBL/GenBank/DDBJ databases">
        <authorList>
            <person name="Varghese N."/>
            <person name="Submissions S."/>
        </authorList>
    </citation>
    <scope>NUCLEOTIDE SEQUENCE [LARGE SCALE GENOMIC DNA]</scope>
    <source>
        <strain evidence="3">DSM 4125</strain>
    </source>
</reference>
<dbReference type="EMBL" id="FXAW01000002">
    <property type="protein sequence ID" value="SMG24918.1"/>
    <property type="molecule type" value="Genomic_DNA"/>
</dbReference>
<evidence type="ECO:0000313" key="3">
    <source>
        <dbReference type="Proteomes" id="UP000193804"/>
    </source>
</evidence>
<name>A0A1X7JCV9_9BACT</name>
<sequence>MSTFKAYFLEGLDHILDINGYDHILFVLALAAIYLIRDWRKVLILITAFTIGHSITLALSTLNYVVIKPELIEFLIPVTIFITAFANLFKKERDLKSTGSMQLNYIFALLFGLIHGLGFSNYLKAILGKNSSIVMELLAFNVGLEIGQIIIVVCFLILSFIFIDLFGMKRRDWVLIVSSAIAGIAVTIMMETKFW</sequence>
<feature type="transmembrane region" description="Helical" evidence="1">
    <location>
        <begin position="20"/>
        <end position="36"/>
    </location>
</feature>
<keyword evidence="1" id="KW-0472">Membrane</keyword>
<gene>
    <name evidence="2" type="ORF">SAMN05661096_01505</name>
</gene>
<dbReference type="AlphaFoldDB" id="A0A1X7JCV9"/>
<evidence type="ECO:0000313" key="2">
    <source>
        <dbReference type="EMBL" id="SMG24918.1"/>
    </source>
</evidence>
<keyword evidence="1" id="KW-0812">Transmembrane</keyword>
<evidence type="ECO:0000256" key="1">
    <source>
        <dbReference type="SAM" id="Phobius"/>
    </source>
</evidence>
<keyword evidence="3" id="KW-1185">Reference proteome</keyword>
<organism evidence="2 3">
    <name type="scientific">Marivirga sericea</name>
    <dbReference type="NCBI Taxonomy" id="1028"/>
    <lineage>
        <taxon>Bacteria</taxon>
        <taxon>Pseudomonadati</taxon>
        <taxon>Bacteroidota</taxon>
        <taxon>Cytophagia</taxon>
        <taxon>Cytophagales</taxon>
        <taxon>Marivirgaceae</taxon>
        <taxon>Marivirga</taxon>
    </lineage>
</organism>
<proteinExistence type="predicted"/>
<keyword evidence="1" id="KW-1133">Transmembrane helix</keyword>
<feature type="transmembrane region" description="Helical" evidence="1">
    <location>
        <begin position="142"/>
        <end position="166"/>
    </location>
</feature>
<feature type="transmembrane region" description="Helical" evidence="1">
    <location>
        <begin position="71"/>
        <end position="89"/>
    </location>
</feature>